<dbReference type="GO" id="GO:0003676">
    <property type="term" value="F:nucleic acid binding"/>
    <property type="evidence" value="ECO:0007669"/>
    <property type="project" value="InterPro"/>
</dbReference>
<name>A0A814FEC2_9BILA</name>
<dbReference type="PANTHER" id="PTHR47326:SF1">
    <property type="entry name" value="HTH PSQ-TYPE DOMAIN-CONTAINING PROTEIN"/>
    <property type="match status" value="1"/>
</dbReference>
<dbReference type="AlphaFoldDB" id="A0A814FEC2"/>
<dbReference type="Proteomes" id="UP000663879">
    <property type="component" value="Unassembled WGS sequence"/>
</dbReference>
<evidence type="ECO:0000313" key="4">
    <source>
        <dbReference type="Proteomes" id="UP000663879"/>
    </source>
</evidence>
<feature type="region of interest" description="Disordered" evidence="1">
    <location>
        <begin position="54"/>
        <end position="73"/>
    </location>
</feature>
<reference evidence="3" key="1">
    <citation type="submission" date="2021-02" db="EMBL/GenBank/DDBJ databases">
        <authorList>
            <person name="Nowell W R."/>
        </authorList>
    </citation>
    <scope>NUCLEOTIDE SEQUENCE</scope>
    <source>
        <strain evidence="3">Ploen Becks lab</strain>
    </source>
</reference>
<proteinExistence type="predicted"/>
<dbReference type="Pfam" id="PF13358">
    <property type="entry name" value="DDE_3"/>
    <property type="match status" value="1"/>
</dbReference>
<sequence length="229" mass="26391">MPNQSSKRIPISKEDRIKAVFLNQKGKSYSEKGNELNRSKSCIKIIIDRYNETKSYDDRPRSGRPRISTEKDERQLLRTKQGSGSIGIWCCMSNYGLGIFPIFDGRLNSHGYVDILGNNLLPSMDLLRQEKPFIFQQDNAPCHRAKLVKDWFQEQNIEVLAWPANSPDLNCIENLWSWLDKEIAKLEPRSLDELKEIVPNILNNVPKSILENLIDSMSNRINECLKNKG</sequence>
<gene>
    <name evidence="3" type="ORF">OXX778_LOCUS15397</name>
</gene>
<feature type="domain" description="Tc1-like transposase DDE" evidence="2">
    <location>
        <begin position="64"/>
        <end position="195"/>
    </location>
</feature>
<evidence type="ECO:0000256" key="1">
    <source>
        <dbReference type="SAM" id="MobiDB-lite"/>
    </source>
</evidence>
<accession>A0A814FEC2</accession>
<feature type="non-terminal residue" evidence="3">
    <location>
        <position position="1"/>
    </location>
</feature>
<dbReference type="EMBL" id="CAJNOC010003391">
    <property type="protein sequence ID" value="CAF0980587.1"/>
    <property type="molecule type" value="Genomic_DNA"/>
</dbReference>
<comment type="caution">
    <text evidence="3">The sequence shown here is derived from an EMBL/GenBank/DDBJ whole genome shotgun (WGS) entry which is preliminary data.</text>
</comment>
<dbReference type="InterPro" id="IPR009057">
    <property type="entry name" value="Homeodomain-like_sf"/>
</dbReference>
<dbReference type="InterPro" id="IPR036397">
    <property type="entry name" value="RNaseH_sf"/>
</dbReference>
<keyword evidence="4" id="KW-1185">Reference proteome</keyword>
<dbReference type="PANTHER" id="PTHR47326">
    <property type="entry name" value="TRANSPOSABLE ELEMENT TC3 TRANSPOSASE-LIKE PROTEIN"/>
    <property type="match status" value="1"/>
</dbReference>
<protein>
    <recommendedName>
        <fullName evidence="2">Tc1-like transposase DDE domain-containing protein</fullName>
    </recommendedName>
</protein>
<dbReference type="Gene3D" id="3.30.420.10">
    <property type="entry name" value="Ribonuclease H-like superfamily/Ribonuclease H"/>
    <property type="match status" value="1"/>
</dbReference>
<dbReference type="InterPro" id="IPR038717">
    <property type="entry name" value="Tc1-like_DDE_dom"/>
</dbReference>
<evidence type="ECO:0000313" key="3">
    <source>
        <dbReference type="EMBL" id="CAF0980587.1"/>
    </source>
</evidence>
<evidence type="ECO:0000259" key="2">
    <source>
        <dbReference type="Pfam" id="PF13358"/>
    </source>
</evidence>
<dbReference type="OrthoDB" id="4843387at2759"/>
<dbReference type="SUPFAM" id="SSF46689">
    <property type="entry name" value="Homeodomain-like"/>
    <property type="match status" value="1"/>
</dbReference>
<organism evidence="3 4">
    <name type="scientific">Brachionus calyciflorus</name>
    <dbReference type="NCBI Taxonomy" id="104777"/>
    <lineage>
        <taxon>Eukaryota</taxon>
        <taxon>Metazoa</taxon>
        <taxon>Spiralia</taxon>
        <taxon>Gnathifera</taxon>
        <taxon>Rotifera</taxon>
        <taxon>Eurotatoria</taxon>
        <taxon>Monogononta</taxon>
        <taxon>Pseudotrocha</taxon>
        <taxon>Ploima</taxon>
        <taxon>Brachionidae</taxon>
        <taxon>Brachionus</taxon>
    </lineage>
</organism>